<dbReference type="GO" id="GO:0051536">
    <property type="term" value="F:iron-sulfur cluster binding"/>
    <property type="evidence" value="ECO:0007669"/>
    <property type="project" value="UniProtKB-KW"/>
</dbReference>
<evidence type="ECO:0000256" key="4">
    <source>
        <dbReference type="ARBA" id="ARBA00023004"/>
    </source>
</evidence>
<organism evidence="8 9">
    <name type="scientific">Paenibacillus odorifer</name>
    <dbReference type="NCBI Taxonomy" id="189426"/>
    <lineage>
        <taxon>Bacteria</taxon>
        <taxon>Bacillati</taxon>
        <taxon>Bacillota</taxon>
        <taxon>Bacilli</taxon>
        <taxon>Bacillales</taxon>
        <taxon>Paenibacillaceae</taxon>
        <taxon>Paenibacillus</taxon>
    </lineage>
</organism>
<dbReference type="Gene3D" id="3.20.20.70">
    <property type="entry name" value="Aldolase class I"/>
    <property type="match status" value="1"/>
</dbReference>
<dbReference type="PROSITE" id="PS51918">
    <property type="entry name" value="RADICAL_SAM"/>
    <property type="match status" value="1"/>
</dbReference>
<dbReference type="EMBL" id="MKQP01000023">
    <property type="protein sequence ID" value="OMD31015.1"/>
    <property type="molecule type" value="Genomic_DNA"/>
</dbReference>
<dbReference type="InterPro" id="IPR023885">
    <property type="entry name" value="4Fe4S-binding_SPASM_dom"/>
</dbReference>
<dbReference type="RefSeq" id="WP_036682397.1">
    <property type="nucleotide sequence ID" value="NZ_JARLKA010000010.1"/>
</dbReference>
<accession>A0A1R0Z4I9</accession>
<comment type="cofactor">
    <cofactor evidence="1">
        <name>[4Fe-4S] cluster</name>
        <dbReference type="ChEBI" id="CHEBI:49883"/>
    </cofactor>
</comment>
<sequence>MIKSTYNSIHPINNGNYILINSLSGAVDVVDGLVKERLDRIEQTNLQRDNQDEVELLTFFKKRGYIFHSLAEEQQILFKVKDAMEKMTAKSKWGMTFNVCTTYACNLRCPYCYQGHQIHDHNHALDSDEITKMFEAITQIIKMEENRGRFIGAQHRMVLYGGEPLLPQTKNTVKEVVERAVNEYGFRMCAITNGTFLHQFLDIFQPYRDQWDFFQISLDGPKAVHDKRRIMAGGQGTFDRIVQNIDMALERGFAVATRTNVNKENLGHLVELANFIEQKGWNKFPHFGWQVTPVTNHFSEPMPDHLPEHELLIALYEMFGDLDSFIDKYNARLGSVINMRTSRIRNTIRSFDWSRMDDMDACTSSGVTSVPHFKECSAREQRFYSFGTEGLIYACPDSVGRAETAVGSFFPKYELNSEAHQQWDRGITDSKECTECSISLFCGGGCAYANLMRNGDITKPYCNYANETIDVYIKHNKHLFEELGTV</sequence>
<evidence type="ECO:0000313" key="9">
    <source>
        <dbReference type="Proteomes" id="UP000187465"/>
    </source>
</evidence>
<evidence type="ECO:0000256" key="6">
    <source>
        <dbReference type="ARBA" id="ARBA00023601"/>
    </source>
</evidence>
<dbReference type="SUPFAM" id="SSF102114">
    <property type="entry name" value="Radical SAM enzymes"/>
    <property type="match status" value="1"/>
</dbReference>
<dbReference type="SFLD" id="SFLDG01067">
    <property type="entry name" value="SPASM/twitch_domain_containing"/>
    <property type="match status" value="1"/>
</dbReference>
<keyword evidence="4" id="KW-0408">Iron</keyword>
<evidence type="ECO:0000256" key="3">
    <source>
        <dbReference type="ARBA" id="ARBA00022723"/>
    </source>
</evidence>
<evidence type="ECO:0000256" key="5">
    <source>
        <dbReference type="ARBA" id="ARBA00023014"/>
    </source>
</evidence>
<reference evidence="8 9" key="1">
    <citation type="submission" date="2016-10" db="EMBL/GenBank/DDBJ databases">
        <title>Paenibacillus species isolates.</title>
        <authorList>
            <person name="Beno S.M."/>
        </authorList>
    </citation>
    <scope>NUCLEOTIDE SEQUENCE [LARGE SCALE GENOMIC DNA]</scope>
    <source>
        <strain evidence="8 9">FSL H7-0604</strain>
    </source>
</reference>
<comment type="caution">
    <text evidence="8">The sequence shown here is derived from an EMBL/GenBank/DDBJ whole genome shotgun (WGS) entry which is preliminary data.</text>
</comment>
<name>A0A1R0Z4I9_9BACL</name>
<feature type="domain" description="Radical SAM core" evidence="7">
    <location>
        <begin position="91"/>
        <end position="332"/>
    </location>
</feature>
<evidence type="ECO:0000256" key="1">
    <source>
        <dbReference type="ARBA" id="ARBA00001966"/>
    </source>
</evidence>
<dbReference type="PANTHER" id="PTHR43273">
    <property type="entry name" value="ANAEROBIC SULFATASE-MATURATING ENZYME HOMOLOG ASLB-RELATED"/>
    <property type="match status" value="1"/>
</dbReference>
<dbReference type="OrthoDB" id="9808591at2"/>
<comment type="similarity">
    <text evidence="6">Belongs to the radical SAM superfamily. Anaerobic sulfatase-maturating enzyme family.</text>
</comment>
<dbReference type="UniPathway" id="UPA00782"/>
<dbReference type="SFLD" id="SFLDS00029">
    <property type="entry name" value="Radical_SAM"/>
    <property type="match status" value="1"/>
</dbReference>
<dbReference type="Proteomes" id="UP000187465">
    <property type="component" value="Unassembled WGS sequence"/>
</dbReference>
<dbReference type="NCBIfam" id="TIGR04085">
    <property type="entry name" value="rSAM_more_4Fe4S"/>
    <property type="match status" value="1"/>
</dbReference>
<dbReference type="InterPro" id="IPR023867">
    <property type="entry name" value="Sulphatase_maturase_rSAM"/>
</dbReference>
<dbReference type="AlphaFoldDB" id="A0A1R0Z4I9"/>
<dbReference type="InterPro" id="IPR013785">
    <property type="entry name" value="Aldolase_TIM"/>
</dbReference>
<evidence type="ECO:0000256" key="2">
    <source>
        <dbReference type="ARBA" id="ARBA00022691"/>
    </source>
</evidence>
<dbReference type="GO" id="GO:0046872">
    <property type="term" value="F:metal ion binding"/>
    <property type="evidence" value="ECO:0007669"/>
    <property type="project" value="UniProtKB-KW"/>
</dbReference>
<dbReference type="CDD" id="cd01335">
    <property type="entry name" value="Radical_SAM"/>
    <property type="match status" value="1"/>
</dbReference>
<keyword evidence="5" id="KW-0411">Iron-sulfur</keyword>
<dbReference type="PANTHER" id="PTHR43273:SF3">
    <property type="entry name" value="ANAEROBIC SULFATASE-MATURATING ENZYME HOMOLOG ASLB-RELATED"/>
    <property type="match status" value="1"/>
</dbReference>
<gene>
    <name evidence="8" type="ORF">BJP51_01315</name>
</gene>
<evidence type="ECO:0000259" key="7">
    <source>
        <dbReference type="PROSITE" id="PS51918"/>
    </source>
</evidence>
<keyword evidence="2" id="KW-0949">S-adenosyl-L-methionine</keyword>
<dbReference type="SFLD" id="SFLDG01386">
    <property type="entry name" value="main_SPASM_domain-containing"/>
    <property type="match status" value="1"/>
</dbReference>
<dbReference type="GO" id="GO:0016491">
    <property type="term" value="F:oxidoreductase activity"/>
    <property type="evidence" value="ECO:0007669"/>
    <property type="project" value="InterPro"/>
</dbReference>
<evidence type="ECO:0000313" key="8">
    <source>
        <dbReference type="EMBL" id="OMD31015.1"/>
    </source>
</evidence>
<protein>
    <submittedName>
        <fullName evidence="8">Radical SAM/SPASM domain-containing protein</fullName>
    </submittedName>
</protein>
<dbReference type="InterPro" id="IPR058240">
    <property type="entry name" value="rSAM_sf"/>
</dbReference>
<dbReference type="InterPro" id="IPR007197">
    <property type="entry name" value="rSAM"/>
</dbReference>
<proteinExistence type="inferred from homology"/>
<keyword evidence="3" id="KW-0479">Metal-binding</keyword>
<dbReference type="Pfam" id="PF04055">
    <property type="entry name" value="Radical_SAM"/>
    <property type="match status" value="1"/>
</dbReference>
<dbReference type="SFLD" id="SFLDG01384">
    <property type="entry name" value="thioether_bond_formation_requi"/>
    <property type="match status" value="1"/>
</dbReference>